<dbReference type="InterPro" id="IPR004887">
    <property type="entry name" value="GSH_synth_subst-bd"/>
</dbReference>
<comment type="catalytic activity">
    <reaction evidence="9">
        <text>gamma-L-glutamyl-L-cysteine + glycine + ATP = glutathione + ADP + phosphate + H(+)</text>
        <dbReference type="Rhea" id="RHEA:13557"/>
        <dbReference type="ChEBI" id="CHEBI:15378"/>
        <dbReference type="ChEBI" id="CHEBI:30616"/>
        <dbReference type="ChEBI" id="CHEBI:43474"/>
        <dbReference type="ChEBI" id="CHEBI:57305"/>
        <dbReference type="ChEBI" id="CHEBI:57925"/>
        <dbReference type="ChEBI" id="CHEBI:58173"/>
        <dbReference type="ChEBI" id="CHEBI:456216"/>
        <dbReference type="EC" id="6.3.2.3"/>
    </reaction>
</comment>
<dbReference type="PANTHER" id="PTHR11130:SF0">
    <property type="entry name" value="GLUTATHIONE SYNTHETASE"/>
    <property type="match status" value="1"/>
</dbReference>
<feature type="domain" description="Glutathione synthase substrate-binding" evidence="12">
    <location>
        <begin position="241"/>
        <end position="344"/>
    </location>
</feature>
<dbReference type="GeneID" id="63673729"/>
<dbReference type="VEuPathDB" id="FungiDB:SPBR_00489"/>
<dbReference type="InterPro" id="IPR037013">
    <property type="entry name" value="GSH-S_sub-bd_sf"/>
</dbReference>
<dbReference type="Gene3D" id="3.30.1490.80">
    <property type="match status" value="1"/>
</dbReference>
<feature type="binding site" evidence="10">
    <location>
        <position position="256"/>
    </location>
    <ligand>
        <name>substrate</name>
    </ligand>
</feature>
<feature type="binding site" evidence="10">
    <location>
        <position position="475"/>
    </location>
    <ligand>
        <name>ATP</name>
        <dbReference type="ChEBI" id="CHEBI:30616"/>
    </ligand>
</feature>
<evidence type="ECO:0000256" key="6">
    <source>
        <dbReference type="ARBA" id="ARBA00022741"/>
    </source>
</evidence>
<evidence type="ECO:0000256" key="4">
    <source>
        <dbReference type="ARBA" id="ARBA00022684"/>
    </source>
</evidence>
<evidence type="ECO:0000256" key="10">
    <source>
        <dbReference type="PIRSR" id="PIRSR001558-1"/>
    </source>
</evidence>
<keyword evidence="7 9" id="KW-0067">ATP-binding</keyword>
<dbReference type="SUPFAM" id="SSF52440">
    <property type="entry name" value="PreATP-grasp domain"/>
    <property type="match status" value="1"/>
</dbReference>
<feature type="binding site" evidence="10">
    <location>
        <position position="514"/>
    </location>
    <ligand>
        <name>ATP</name>
        <dbReference type="ChEBI" id="CHEBI:30616"/>
    </ligand>
</feature>
<comment type="similarity">
    <text evidence="2 9">Belongs to the eukaryotic GSH synthase family.</text>
</comment>
<comment type="cofactor">
    <cofactor evidence="9 11">
        <name>Mg(2+)</name>
        <dbReference type="ChEBI" id="CHEBI:18420"/>
    </cofactor>
    <text evidence="9 11">Binds 1 Mg(2+) ion per subunit.</text>
</comment>
<dbReference type="Pfam" id="PF03917">
    <property type="entry name" value="GSH_synth_ATP"/>
    <property type="match status" value="1"/>
</dbReference>
<dbReference type="Proteomes" id="UP000031575">
    <property type="component" value="Unassembled WGS sequence"/>
</dbReference>
<dbReference type="SUPFAM" id="SSF56059">
    <property type="entry name" value="Glutathione synthetase ATP-binding domain-like"/>
    <property type="match status" value="1"/>
</dbReference>
<organism evidence="13 14">
    <name type="scientific">Sporothrix brasiliensis 5110</name>
    <dbReference type="NCBI Taxonomy" id="1398154"/>
    <lineage>
        <taxon>Eukaryota</taxon>
        <taxon>Fungi</taxon>
        <taxon>Dikarya</taxon>
        <taxon>Ascomycota</taxon>
        <taxon>Pezizomycotina</taxon>
        <taxon>Sordariomycetes</taxon>
        <taxon>Sordariomycetidae</taxon>
        <taxon>Ophiostomatales</taxon>
        <taxon>Ophiostomataceae</taxon>
        <taxon>Sporothrix</taxon>
    </lineage>
</organism>
<dbReference type="PANTHER" id="PTHR11130">
    <property type="entry name" value="GLUTATHIONE SYNTHETASE"/>
    <property type="match status" value="1"/>
</dbReference>
<dbReference type="GO" id="GO:0005524">
    <property type="term" value="F:ATP binding"/>
    <property type="evidence" value="ECO:0007669"/>
    <property type="project" value="UniProtKB-UniRule"/>
</dbReference>
<feature type="binding site" evidence="10">
    <location>
        <begin position="416"/>
        <end position="425"/>
    </location>
    <ligand>
        <name>ATP</name>
        <dbReference type="ChEBI" id="CHEBI:30616"/>
    </ligand>
</feature>
<evidence type="ECO:0000259" key="12">
    <source>
        <dbReference type="Pfam" id="PF03199"/>
    </source>
</evidence>
<dbReference type="GO" id="GO:0004363">
    <property type="term" value="F:glutathione synthase activity"/>
    <property type="evidence" value="ECO:0007669"/>
    <property type="project" value="UniProtKB-UniRule"/>
</dbReference>
<comment type="pathway">
    <text evidence="1 9">Sulfur metabolism; glutathione biosynthesis; glutathione from L-cysteine and L-glutamate: step 2/2.</text>
</comment>
<sequence length="530" mass="57486">MATSGPDAGAAYPPAVDVAEQQRLVQVIKDWSIANGLAVRPPPAAISATEAALASTLAMAAPVTLFPSPFARSCFEEAQAAQQAYNELYAKISQDEAFLGRIVAEVAGGDEFTTKLWAVHERVKKEGYTHKHSLGIFRSDYLVHQETAGDTATGKAEAHLQIKQVEFNTIAASFGGLSGQASRLHKFLAKTEYPLLKSNTPSDKYSLPDNTSSRDIAAGLQAAFEVYERSEPKTSGTPPRCVIFLTQDGERNVFDQRHIEYAVEAPVFRVPFSAILQQTSVDTSVPRRPLLYHHAATQTFEVAVVYMRAGYGPSDYPDESAWEARYQVERSAAIKCPTVLTQVAGTKKVQQVLATPSASADGAPSELSRFVTDADRQATLRRTFANIYPLDTDSAAGRQARAWAQDVAACRTFVLKPQREGGGNNYYKYKIPAHLQTVPAEHWASYILMELITPPPVANLILRNGQVEQGGVICELGIYGTCIWGSESGSASQRILRNETAGYLLRTKGDQSEEGGVAAGFGCMDSVNLV</sequence>
<feature type="binding site" evidence="10">
    <location>
        <begin position="449"/>
        <end position="452"/>
    </location>
    <ligand>
        <name>ATP</name>
        <dbReference type="ChEBI" id="CHEBI:30616"/>
    </ligand>
</feature>
<dbReference type="EMBL" id="AWTV01000008">
    <property type="protein sequence ID" value="KIH90643.1"/>
    <property type="molecule type" value="Genomic_DNA"/>
</dbReference>
<dbReference type="FunFam" id="3.30.1490.50:FF:000002">
    <property type="entry name" value="Glutathione synthetase"/>
    <property type="match status" value="1"/>
</dbReference>
<evidence type="ECO:0000256" key="5">
    <source>
        <dbReference type="ARBA" id="ARBA00022723"/>
    </source>
</evidence>
<evidence type="ECO:0000256" key="9">
    <source>
        <dbReference type="PIRNR" id="PIRNR001558"/>
    </source>
</evidence>
<evidence type="ECO:0000256" key="1">
    <source>
        <dbReference type="ARBA" id="ARBA00004965"/>
    </source>
</evidence>
<dbReference type="Pfam" id="PF03199">
    <property type="entry name" value="GSH_synthase"/>
    <property type="match status" value="1"/>
</dbReference>
<dbReference type="EC" id="6.3.2.3" evidence="9"/>
<dbReference type="InterPro" id="IPR005615">
    <property type="entry name" value="Glutathione_synthase"/>
</dbReference>
<evidence type="ECO:0000256" key="11">
    <source>
        <dbReference type="PIRSR" id="PIRSR001558-2"/>
    </source>
</evidence>
<dbReference type="OrthoDB" id="2020073at2759"/>
<feature type="binding site" evidence="10">
    <location>
        <position position="347"/>
    </location>
    <ligand>
        <name>ATP</name>
        <dbReference type="ChEBI" id="CHEBI:30616"/>
    </ligand>
</feature>
<dbReference type="Gene3D" id="3.40.50.1760">
    <property type="entry name" value="Glutathione synthase, substrate-binding domain superfamily, eukaryotic"/>
    <property type="match status" value="1"/>
</dbReference>
<dbReference type="Gene3D" id="1.10.1080.10">
    <property type="entry name" value="Glutathione Synthetase, Chain A, domain 3"/>
    <property type="match status" value="1"/>
</dbReference>
<keyword evidence="3 9" id="KW-0436">Ligase</keyword>
<gene>
    <name evidence="13" type="ORF">SPBR_00489</name>
</gene>
<protein>
    <recommendedName>
        <fullName evidence="9">Glutathione synthetase</fullName>
        <shortName evidence="9">GSH-S</shortName>
        <ecNumber evidence="9">6.3.2.3</ecNumber>
    </recommendedName>
</protein>
<reference evidence="13 14" key="1">
    <citation type="journal article" date="2014" name="BMC Genomics">
        <title>Comparative genomics of the major fungal agents of human and animal Sporotrichosis: Sporothrix schenckii and Sporothrix brasiliensis.</title>
        <authorList>
            <person name="Teixeira M.M."/>
            <person name="de Almeida L.G."/>
            <person name="Kubitschek-Barreira P."/>
            <person name="Alves F.L."/>
            <person name="Kioshima E.S."/>
            <person name="Abadio A.K."/>
            <person name="Fernandes L."/>
            <person name="Derengowski L.S."/>
            <person name="Ferreira K.S."/>
            <person name="Souza R.C."/>
            <person name="Ruiz J.C."/>
            <person name="de Andrade N.C."/>
            <person name="Paes H.C."/>
            <person name="Nicola A.M."/>
            <person name="Albuquerque P."/>
            <person name="Gerber A.L."/>
            <person name="Martins V.P."/>
            <person name="Peconick L.D."/>
            <person name="Neto A.V."/>
            <person name="Chaucanez C.B."/>
            <person name="Silva P.A."/>
            <person name="Cunha O.L."/>
            <person name="de Oliveira F.F."/>
            <person name="dos Santos T.C."/>
            <person name="Barros A.L."/>
            <person name="Soares M.A."/>
            <person name="de Oliveira L.M."/>
            <person name="Marini M.M."/>
            <person name="Villalobos-Duno H."/>
            <person name="Cunha M.M."/>
            <person name="de Hoog S."/>
            <person name="da Silveira J.F."/>
            <person name="Henrissat B."/>
            <person name="Nino-Vega G.A."/>
            <person name="Cisalpino P.S."/>
            <person name="Mora-Montes H.M."/>
            <person name="Almeida S.R."/>
            <person name="Stajich J.E."/>
            <person name="Lopes-Bezerra L.M."/>
            <person name="Vasconcelos A.T."/>
            <person name="Felipe M.S."/>
        </authorList>
    </citation>
    <scope>NUCLEOTIDE SEQUENCE [LARGE SCALE GENOMIC DNA]</scope>
    <source>
        <strain evidence="13 14">5110</strain>
    </source>
</reference>
<dbReference type="InterPro" id="IPR014049">
    <property type="entry name" value="Glutathione_synthase_N_euk"/>
</dbReference>
<evidence type="ECO:0000256" key="2">
    <source>
        <dbReference type="ARBA" id="ARBA00010385"/>
    </source>
</evidence>
<keyword evidence="5 9" id="KW-0479">Metal-binding</keyword>
<feature type="binding site" evidence="11">
    <location>
        <position position="420"/>
    </location>
    <ligand>
        <name>Mg(2+)</name>
        <dbReference type="ChEBI" id="CHEBI:18420"/>
    </ligand>
</feature>
<dbReference type="UniPathway" id="UPA00142">
    <property type="reaction ID" value="UER00210"/>
</dbReference>
<dbReference type="PIRSF" id="PIRSF001558">
    <property type="entry name" value="GSHase"/>
    <property type="match status" value="1"/>
</dbReference>
<dbReference type="RefSeq" id="XP_040618653.1">
    <property type="nucleotide sequence ID" value="XM_040758808.1"/>
</dbReference>
<proteinExistence type="inferred from homology"/>
<feature type="binding site" evidence="10">
    <location>
        <position position="508"/>
    </location>
    <ligand>
        <name>ATP</name>
        <dbReference type="ChEBI" id="CHEBI:30616"/>
    </ligand>
</feature>
<feature type="binding site" evidence="10">
    <location>
        <position position="506"/>
    </location>
    <ligand>
        <name>substrate</name>
    </ligand>
</feature>
<dbReference type="InterPro" id="IPR016185">
    <property type="entry name" value="PreATP-grasp_dom_sf"/>
</dbReference>
<dbReference type="NCBIfam" id="TIGR01986">
    <property type="entry name" value="glut_syn_euk"/>
    <property type="match status" value="1"/>
</dbReference>
<accession>A0A0C2FI05</accession>
<dbReference type="HOGENOM" id="CLU_025152_2_1_1"/>
<keyword evidence="6 9" id="KW-0547">Nucleotide-binding</keyword>
<evidence type="ECO:0000256" key="3">
    <source>
        <dbReference type="ARBA" id="ARBA00022598"/>
    </source>
</evidence>
<evidence type="ECO:0000256" key="8">
    <source>
        <dbReference type="ARBA" id="ARBA00022842"/>
    </source>
</evidence>
<dbReference type="Gene3D" id="3.30.1490.50">
    <property type="match status" value="1"/>
</dbReference>
<evidence type="ECO:0000313" key="14">
    <source>
        <dbReference type="Proteomes" id="UP000031575"/>
    </source>
</evidence>
<name>A0A0C2FI05_9PEZI</name>
<dbReference type="GO" id="GO:0000287">
    <property type="term" value="F:magnesium ion binding"/>
    <property type="evidence" value="ECO:0007669"/>
    <property type="project" value="UniProtKB-UniRule"/>
</dbReference>
<dbReference type="InterPro" id="IPR014042">
    <property type="entry name" value="Glutathione_synthase_a-hlx"/>
</dbReference>
<keyword evidence="14" id="KW-1185">Reference proteome</keyword>
<dbReference type="GO" id="GO:0043295">
    <property type="term" value="F:glutathione binding"/>
    <property type="evidence" value="ECO:0007669"/>
    <property type="project" value="UniProtKB-UniRule"/>
</dbReference>
<evidence type="ECO:0000313" key="13">
    <source>
        <dbReference type="EMBL" id="KIH90643.1"/>
    </source>
</evidence>
<feature type="binding site" evidence="10">
    <location>
        <position position="427"/>
    </location>
    <ligand>
        <name>ATP</name>
        <dbReference type="ChEBI" id="CHEBI:30616"/>
    </ligand>
</feature>
<evidence type="ECO:0000256" key="7">
    <source>
        <dbReference type="ARBA" id="ARBA00022840"/>
    </source>
</evidence>
<keyword evidence="8 9" id="KW-0460">Magnesium</keyword>
<comment type="caution">
    <text evidence="13">The sequence shown here is derived from an EMBL/GenBank/DDBJ whole genome shotgun (WGS) entry which is preliminary data.</text>
</comment>
<dbReference type="AlphaFoldDB" id="A0A0C2FI05"/>
<dbReference type="GO" id="GO:0005829">
    <property type="term" value="C:cytosol"/>
    <property type="evidence" value="ECO:0007669"/>
    <property type="project" value="TreeGrafter"/>
</dbReference>
<keyword evidence="4 9" id="KW-0317">Glutathione biosynthesis</keyword>
<dbReference type="Gene3D" id="3.30.470.20">
    <property type="entry name" value="ATP-grasp fold, B domain"/>
    <property type="match status" value="1"/>
</dbReference>
<dbReference type="InterPro" id="IPR014709">
    <property type="entry name" value="Glutathione_synthase_C_euk"/>
</dbReference>